<evidence type="ECO:0000256" key="2">
    <source>
        <dbReference type="PROSITE-ProRule" id="PRU00023"/>
    </source>
</evidence>
<feature type="repeat" description="RCC1" evidence="3">
    <location>
        <begin position="164"/>
        <end position="214"/>
    </location>
</feature>
<sequence>MANSENDNDSPQVYLLGKTYLANNREQFYIRNDPIIHMAAGDRHTIIVTETGRAFAFGDNSSGQLGLGHTNNVEQVSCIKSLKFGETGEKVILAACGRESSLVATNRGTIYGFGSNSRSQLGIQSSDSNTIYPEPVKIEYFKGKIVWKQIAMGAEHSCALNDEGIVYAWGSNDDGQCAQPRKTYVVQMPREVRVEYEINAISCGYFHTALVSTNGRLLLFGNNDDRQLGRSVSDKFAGPIEVSMPNKVKAVACGNQHTVVLTEKGDVYTCGCGDRGQLGLGPRVLSAETFENVQGLPKCLTAIAAGEGHTAVLTVRGDLYVFGDGKHGKLGSQIHSNEFAPCLVDKFKTYNVLKVVCGSCQTIVFAQKKTGKQKLSPESEEDGAILDKTLPTIMHSMSPAQSLKNTSPFYNACRNNNIGLVKKYLRKMSLDEINKIEPNGSTALHVAAYQGYEEIVELLLQKGACYTTVNRYNSTPLDEAKTDKIKQMIRRRMNKTTRFISESIEWVLQTDKADFQAHQYWKKLEAYGRDPQFYELIDYIKRNYVEKDLQNIEDIDTVIKYFNIAIEKRDPVYLLQAYTAETGFYSTLNVHLTQLHLENLTDNENLSRAYYIGIIARHPKFGTFSHIGEAYRGMMITNNDLKQYEIGTRILTKTFSSSSKRLDIALGFLDDKRYTDDRLSTICTYEIRNQRTALDIQDISLFPYEEEVLILPYSAFKIIDIQIHKDKLPNVEIKLKECEPW</sequence>
<protein>
    <recommendedName>
        <fullName evidence="4">RCC1-like domain-containing protein</fullName>
    </recommendedName>
</protein>
<dbReference type="Proteomes" id="UP000663870">
    <property type="component" value="Unassembled WGS sequence"/>
</dbReference>
<feature type="domain" description="RCC1-like" evidence="4">
    <location>
        <begin position="29"/>
        <end position="363"/>
    </location>
</feature>
<dbReference type="Gene3D" id="2.130.10.30">
    <property type="entry name" value="Regulator of chromosome condensation 1/beta-lactamase-inhibitor protein II"/>
    <property type="match status" value="1"/>
</dbReference>
<dbReference type="InterPro" id="IPR002110">
    <property type="entry name" value="Ankyrin_rpt"/>
</dbReference>
<name>A0A815YNN5_9BILA</name>
<reference evidence="6" key="1">
    <citation type="submission" date="2021-02" db="EMBL/GenBank/DDBJ databases">
        <authorList>
            <person name="Nowell W R."/>
        </authorList>
    </citation>
    <scope>NUCLEOTIDE SEQUENCE</scope>
</reference>
<feature type="repeat" description="RCC1" evidence="3">
    <location>
        <begin position="52"/>
        <end position="107"/>
    </location>
</feature>
<feature type="repeat" description="RCC1" evidence="3">
    <location>
        <begin position="108"/>
        <end position="163"/>
    </location>
</feature>
<proteinExistence type="predicted"/>
<evidence type="ECO:0000313" key="5">
    <source>
        <dbReference type="EMBL" id="CAF1299216.1"/>
    </source>
</evidence>
<dbReference type="InterPro" id="IPR051210">
    <property type="entry name" value="Ub_ligase/GEF_domain"/>
</dbReference>
<dbReference type="InterPro" id="IPR058923">
    <property type="entry name" value="RCC1-like_dom"/>
</dbReference>
<dbReference type="Gene3D" id="1.25.40.20">
    <property type="entry name" value="Ankyrin repeat-containing domain"/>
    <property type="match status" value="1"/>
</dbReference>
<evidence type="ECO:0000256" key="3">
    <source>
        <dbReference type="PROSITE-ProRule" id="PRU00235"/>
    </source>
</evidence>
<evidence type="ECO:0000256" key="1">
    <source>
        <dbReference type="ARBA" id="ARBA00022737"/>
    </source>
</evidence>
<dbReference type="InterPro" id="IPR009091">
    <property type="entry name" value="RCC1/BLIP-II"/>
</dbReference>
<evidence type="ECO:0000259" key="4">
    <source>
        <dbReference type="Pfam" id="PF25390"/>
    </source>
</evidence>
<feature type="repeat" description="RCC1" evidence="3">
    <location>
        <begin position="215"/>
        <end position="264"/>
    </location>
</feature>
<dbReference type="PRINTS" id="PR00633">
    <property type="entry name" value="RCCNDNSATION"/>
</dbReference>
<dbReference type="PANTHER" id="PTHR22870">
    <property type="entry name" value="REGULATOR OF CHROMOSOME CONDENSATION"/>
    <property type="match status" value="1"/>
</dbReference>
<evidence type="ECO:0000313" key="7">
    <source>
        <dbReference type="Proteomes" id="UP000663870"/>
    </source>
</evidence>
<organism evidence="6 7">
    <name type="scientific">Rotaria sordida</name>
    <dbReference type="NCBI Taxonomy" id="392033"/>
    <lineage>
        <taxon>Eukaryota</taxon>
        <taxon>Metazoa</taxon>
        <taxon>Spiralia</taxon>
        <taxon>Gnathifera</taxon>
        <taxon>Rotifera</taxon>
        <taxon>Eurotatoria</taxon>
        <taxon>Bdelloidea</taxon>
        <taxon>Philodinida</taxon>
        <taxon>Philodinidae</taxon>
        <taxon>Rotaria</taxon>
    </lineage>
</organism>
<dbReference type="InterPro" id="IPR036770">
    <property type="entry name" value="Ankyrin_rpt-contain_sf"/>
</dbReference>
<dbReference type="SUPFAM" id="SSF48403">
    <property type="entry name" value="Ankyrin repeat"/>
    <property type="match status" value="1"/>
</dbReference>
<dbReference type="PROSITE" id="PS50012">
    <property type="entry name" value="RCC1_3"/>
    <property type="match status" value="6"/>
</dbReference>
<gene>
    <name evidence="6" type="ORF">JXQ802_LOCUS45390</name>
    <name evidence="5" type="ORF">PYM288_LOCUS29823</name>
</gene>
<dbReference type="Proteomes" id="UP000663854">
    <property type="component" value="Unassembled WGS sequence"/>
</dbReference>
<dbReference type="PANTHER" id="PTHR22870:SF440">
    <property type="entry name" value="RETINITIS PIGMENTOSA GTPASE REGULATOR B-RELATED"/>
    <property type="match status" value="1"/>
</dbReference>
<feature type="repeat" description="RCC1" evidence="3">
    <location>
        <begin position="317"/>
        <end position="368"/>
    </location>
</feature>
<dbReference type="PROSITE" id="PS50088">
    <property type="entry name" value="ANK_REPEAT"/>
    <property type="match status" value="1"/>
</dbReference>
<keyword evidence="2" id="KW-0040">ANK repeat</keyword>
<dbReference type="Pfam" id="PF12796">
    <property type="entry name" value="Ank_2"/>
    <property type="match status" value="1"/>
</dbReference>
<dbReference type="Gene3D" id="3.90.176.10">
    <property type="entry name" value="Toxin ADP-ribosyltransferase, Chain A, domain 1"/>
    <property type="match status" value="1"/>
</dbReference>
<evidence type="ECO:0000313" key="6">
    <source>
        <dbReference type="EMBL" id="CAF1572937.1"/>
    </source>
</evidence>
<dbReference type="SUPFAM" id="SSF56399">
    <property type="entry name" value="ADP-ribosylation"/>
    <property type="match status" value="1"/>
</dbReference>
<keyword evidence="7" id="KW-1185">Reference proteome</keyword>
<dbReference type="SUPFAM" id="SSF50985">
    <property type="entry name" value="RCC1/BLIP-II"/>
    <property type="match status" value="1"/>
</dbReference>
<dbReference type="AlphaFoldDB" id="A0A815YNN5"/>
<dbReference type="PROSITE" id="PS50297">
    <property type="entry name" value="ANK_REP_REGION"/>
    <property type="match status" value="1"/>
</dbReference>
<keyword evidence="1" id="KW-0677">Repeat</keyword>
<dbReference type="EMBL" id="CAJNOL010003750">
    <property type="protein sequence ID" value="CAF1572937.1"/>
    <property type="molecule type" value="Genomic_DNA"/>
</dbReference>
<dbReference type="Pfam" id="PF25390">
    <property type="entry name" value="WD40_RLD"/>
    <property type="match status" value="1"/>
</dbReference>
<comment type="caution">
    <text evidence="6">The sequence shown here is derived from an EMBL/GenBank/DDBJ whole genome shotgun (WGS) entry which is preliminary data.</text>
</comment>
<feature type="repeat" description="ANK" evidence="2">
    <location>
        <begin position="439"/>
        <end position="471"/>
    </location>
</feature>
<dbReference type="PROSITE" id="PS00626">
    <property type="entry name" value="RCC1_2"/>
    <property type="match status" value="3"/>
</dbReference>
<dbReference type="EMBL" id="CAJNOH010002550">
    <property type="protein sequence ID" value="CAF1299216.1"/>
    <property type="molecule type" value="Genomic_DNA"/>
</dbReference>
<dbReference type="SMART" id="SM00248">
    <property type="entry name" value="ANK"/>
    <property type="match status" value="2"/>
</dbReference>
<feature type="repeat" description="RCC1" evidence="3">
    <location>
        <begin position="265"/>
        <end position="316"/>
    </location>
</feature>
<dbReference type="InterPro" id="IPR000408">
    <property type="entry name" value="Reg_chr_condens"/>
</dbReference>
<accession>A0A815YNN5</accession>